<evidence type="ECO:0000313" key="7">
    <source>
        <dbReference type="Proteomes" id="UP000029273"/>
    </source>
</evidence>
<dbReference type="PANTHER" id="PTHR43095">
    <property type="entry name" value="SUGAR KINASE"/>
    <property type="match status" value="1"/>
</dbReference>
<reference evidence="6 7" key="1">
    <citation type="journal article" date="2014" name="Genome Announc.">
        <title>Draft Genome Sequence of the Iron-Oxidizing, Acidophilic, and Halotolerant 'Thiobacillus prosperus' Type Strain DSM 5130.</title>
        <authorList>
            <person name="Ossandon F.J."/>
            <person name="Cardenas J.P."/>
            <person name="Corbett M."/>
            <person name="Quatrini R."/>
            <person name="Holmes D.S."/>
            <person name="Watkin E."/>
        </authorList>
    </citation>
    <scope>NUCLEOTIDE SEQUENCE [LARGE SCALE GENOMIC DNA]</scope>
    <source>
        <strain evidence="6 7">DSM 5130</strain>
    </source>
</reference>
<comment type="similarity">
    <text evidence="1">Belongs to the FGGY kinase family.</text>
</comment>
<sequence>MTRPLAIGIDVGTSGVRALAIDDDGAVRAQAQCPMPAPLGSHGRLEQAPAIWWLTLHATLAAVARAIPAGFAARTLALDGTSGTLLLSDRKGEPLGPALMYADQRAQAEATRIADTAPAESGAHGASSALAKLLWLLRERPPAIPFRVLHQADWLLARLGAPLGTSDENNALKLGYDPVARAWPAWLTQLGVPAGSLPRVHAPGTPVGTLSPALARALGLPAGIALVAGTTDGVAAFLATGASAPGEAVTSLGSTLVLKLLCQQPVFQPASGIYSHRLGELWLAGGASNSGGAVLRAFFADDEIARCSKALQPTKPTGLDYYPLLHPGERFPIADPALPPRLTPRPDDSCRFFQGILEGMAEIERLGYARLQAAGGERLLSVRSIGGGALNAGWTRIRADRLGVPLLPPAHQAAAYGAALLALRARQS</sequence>
<dbReference type="PIRSF" id="PIRSF000538">
    <property type="entry name" value="GlpK"/>
    <property type="match status" value="1"/>
</dbReference>
<evidence type="ECO:0000256" key="2">
    <source>
        <dbReference type="ARBA" id="ARBA00022679"/>
    </source>
</evidence>
<keyword evidence="3 6" id="KW-0418">Kinase</keyword>
<dbReference type="Pfam" id="PF00370">
    <property type="entry name" value="FGGY_N"/>
    <property type="match status" value="1"/>
</dbReference>
<evidence type="ECO:0000313" key="6">
    <source>
        <dbReference type="EMBL" id="OBS11028.1"/>
    </source>
</evidence>
<dbReference type="OrthoDB" id="9805576at2"/>
<name>A0A1A6C8Y8_9GAMM</name>
<protein>
    <submittedName>
        <fullName evidence="6">Carbohydrate kinase</fullName>
    </submittedName>
</protein>
<dbReference type="InterPro" id="IPR000577">
    <property type="entry name" value="Carb_kinase_FGGY"/>
</dbReference>
<evidence type="ECO:0000256" key="3">
    <source>
        <dbReference type="ARBA" id="ARBA00022777"/>
    </source>
</evidence>
<gene>
    <name evidence="6" type="ORF">Thpro_020744</name>
</gene>
<proteinExistence type="inferred from homology"/>
<dbReference type="InterPro" id="IPR043129">
    <property type="entry name" value="ATPase_NBD"/>
</dbReference>
<dbReference type="CDD" id="cd07783">
    <property type="entry name" value="ASKHA_NBD_FGGY_SePSK_AtXK1-like"/>
    <property type="match status" value="1"/>
</dbReference>
<keyword evidence="7" id="KW-1185">Reference proteome</keyword>
<dbReference type="SUPFAM" id="SSF53067">
    <property type="entry name" value="Actin-like ATPase domain"/>
    <property type="match status" value="2"/>
</dbReference>
<evidence type="ECO:0000259" key="5">
    <source>
        <dbReference type="Pfam" id="PF02782"/>
    </source>
</evidence>
<comment type="caution">
    <text evidence="6">The sequence shown here is derived from an EMBL/GenBank/DDBJ whole genome shotgun (WGS) entry which is preliminary data.</text>
</comment>
<dbReference type="GO" id="GO:0016301">
    <property type="term" value="F:kinase activity"/>
    <property type="evidence" value="ECO:0007669"/>
    <property type="project" value="UniProtKB-KW"/>
</dbReference>
<dbReference type="EMBL" id="JQSG02000001">
    <property type="protein sequence ID" value="OBS11028.1"/>
    <property type="molecule type" value="Genomic_DNA"/>
</dbReference>
<evidence type="ECO:0000259" key="4">
    <source>
        <dbReference type="Pfam" id="PF00370"/>
    </source>
</evidence>
<dbReference type="InterPro" id="IPR018484">
    <property type="entry name" value="FGGY_N"/>
</dbReference>
<dbReference type="InterPro" id="IPR050406">
    <property type="entry name" value="FGGY_Carb_Kinase"/>
</dbReference>
<dbReference type="Gene3D" id="3.30.420.40">
    <property type="match status" value="2"/>
</dbReference>
<dbReference type="AlphaFoldDB" id="A0A1A6C8Y8"/>
<organism evidence="6 7">
    <name type="scientific">Acidihalobacter prosperus</name>
    <dbReference type="NCBI Taxonomy" id="160660"/>
    <lineage>
        <taxon>Bacteria</taxon>
        <taxon>Pseudomonadati</taxon>
        <taxon>Pseudomonadota</taxon>
        <taxon>Gammaproteobacteria</taxon>
        <taxon>Chromatiales</taxon>
        <taxon>Ectothiorhodospiraceae</taxon>
        <taxon>Acidihalobacter</taxon>
    </lineage>
</organism>
<feature type="domain" description="Carbohydrate kinase FGGY C-terminal" evidence="5">
    <location>
        <begin position="251"/>
        <end position="425"/>
    </location>
</feature>
<dbReference type="Pfam" id="PF02782">
    <property type="entry name" value="FGGY_C"/>
    <property type="match status" value="1"/>
</dbReference>
<dbReference type="Proteomes" id="UP000029273">
    <property type="component" value="Unassembled WGS sequence"/>
</dbReference>
<keyword evidence="2" id="KW-0808">Transferase</keyword>
<accession>A0A1A6C8Y8</accession>
<dbReference type="GO" id="GO:0005975">
    <property type="term" value="P:carbohydrate metabolic process"/>
    <property type="evidence" value="ECO:0007669"/>
    <property type="project" value="InterPro"/>
</dbReference>
<evidence type="ECO:0000256" key="1">
    <source>
        <dbReference type="ARBA" id="ARBA00009156"/>
    </source>
</evidence>
<feature type="domain" description="Carbohydrate kinase FGGY N-terminal" evidence="4">
    <location>
        <begin position="6"/>
        <end position="238"/>
    </location>
</feature>
<dbReference type="RefSeq" id="WP_038086782.1">
    <property type="nucleotide sequence ID" value="NZ_JQSG02000001.1"/>
</dbReference>
<dbReference type="InterPro" id="IPR018485">
    <property type="entry name" value="FGGY_C"/>
</dbReference>